<dbReference type="PANTHER" id="PTHR24112:SF64">
    <property type="entry name" value="CHROMOSOME UNDETERMINED SCAFFOLD_46, WHOLE GENOME SHOTGUN SEQUENCE"/>
    <property type="match status" value="1"/>
</dbReference>
<dbReference type="Gene3D" id="3.80.10.10">
    <property type="entry name" value="Ribonuclease Inhibitor"/>
    <property type="match status" value="1"/>
</dbReference>
<organism evidence="1 2">
    <name type="scientific">Tritrichomonas musculus</name>
    <dbReference type="NCBI Taxonomy" id="1915356"/>
    <lineage>
        <taxon>Eukaryota</taxon>
        <taxon>Metamonada</taxon>
        <taxon>Parabasalia</taxon>
        <taxon>Tritrichomonadida</taxon>
        <taxon>Tritrichomonadidae</taxon>
        <taxon>Tritrichomonas</taxon>
    </lineage>
</organism>
<accession>A0ABR2H1D7</accession>
<name>A0ABR2H1D7_9EUKA</name>
<evidence type="ECO:0008006" key="3">
    <source>
        <dbReference type="Google" id="ProtNLM"/>
    </source>
</evidence>
<dbReference type="EMBL" id="JAPFFF010000050">
    <property type="protein sequence ID" value="KAK8839970.1"/>
    <property type="molecule type" value="Genomic_DNA"/>
</dbReference>
<proteinExistence type="predicted"/>
<dbReference type="Proteomes" id="UP001470230">
    <property type="component" value="Unassembled WGS sequence"/>
</dbReference>
<comment type="caution">
    <text evidence="1">The sequence shown here is derived from an EMBL/GenBank/DDBJ whole genome shotgun (WGS) entry which is preliminary data.</text>
</comment>
<dbReference type="PANTHER" id="PTHR24112">
    <property type="entry name" value="LEUCINE-RICH REPEAT, ISOFORM F-RELATED"/>
    <property type="match status" value="1"/>
</dbReference>
<dbReference type="InterPro" id="IPR051279">
    <property type="entry name" value="PP1-Reg/Actin-Interact_Protein"/>
</dbReference>
<protein>
    <recommendedName>
        <fullName evidence="3">Leucine Rich Repeat family protein</fullName>
    </recommendedName>
</protein>
<evidence type="ECO:0000313" key="1">
    <source>
        <dbReference type="EMBL" id="KAK8839970.1"/>
    </source>
</evidence>
<dbReference type="InterPro" id="IPR032675">
    <property type="entry name" value="LRR_dom_sf"/>
</dbReference>
<keyword evidence="2" id="KW-1185">Reference proteome</keyword>
<reference evidence="1 2" key="1">
    <citation type="submission" date="2024-04" db="EMBL/GenBank/DDBJ databases">
        <title>Tritrichomonas musculus Genome.</title>
        <authorList>
            <person name="Alves-Ferreira E."/>
            <person name="Grigg M."/>
            <person name="Lorenzi H."/>
            <person name="Galac M."/>
        </authorList>
    </citation>
    <scope>NUCLEOTIDE SEQUENCE [LARGE SCALE GENOMIC DNA]</scope>
    <source>
        <strain evidence="1 2">EAF2021</strain>
    </source>
</reference>
<sequence>MSKTVDLSTVNLPYEMPNISKEKIFFSKWIDKISTKGKRNQRLLIITDWEFFILKKKRFSKKFTLSYSFKWVDITAIESNDASPYEFSIYFQKTHQQEKRPQQIQSSKTKKMRVYFKFRYQKTQKMLMMLYNYLSSFKLNDDLPEFKYPSSFAFPKVKTSIPEIIRMKLRLNNYRISNSTLNAIKKFLSSHPTHFCFTEIRSLIKNLPIFLKYIYLEPSIKTFVIPFNVDFNILKILNNFLKENKTITSLIFKEKLPLNFSNFKSTFLSSSSTQMIQSFKFINSKFSIQNVKDISKIVKKRNVKSLQIINSLGPLSMPPFVYNIYNNPGFQKIEKLTIDHTNSIDIRKMMPYLQNVISLTLTDCRFQIADLFAMLIEDYQMEYLNISLNINDKRIFDEIIFPKFLSVLVVCGIEWDELSLKMFFESIMVHKPEANNHSLHEDEIILDLSHSSMKDDDWELFFQQLESIPRGNVIKFKWNDNPIDKRLISFFDSFVNLKSLSLDGCIIKNNDDLLNLLQFICRSKTLEYLSFAGTEMRNMKRQILSVIDTLYINRSIKKINVSNHNCGNSILIKLGQVLLENRVVEEVYIDDNNITDIFLYQQF</sequence>
<dbReference type="SUPFAM" id="SSF52047">
    <property type="entry name" value="RNI-like"/>
    <property type="match status" value="1"/>
</dbReference>
<evidence type="ECO:0000313" key="2">
    <source>
        <dbReference type="Proteomes" id="UP001470230"/>
    </source>
</evidence>
<gene>
    <name evidence="1" type="ORF">M9Y10_031687</name>
</gene>